<dbReference type="AlphaFoldDB" id="A0A1I5YU65"/>
<protein>
    <submittedName>
        <fullName evidence="1">Uncharacterized protein</fullName>
    </submittedName>
</protein>
<accession>A0A1I5YU65</accession>
<proteinExistence type="predicted"/>
<name>A0A1I5YU65_9FIRM</name>
<organism evidence="1 2">
    <name type="scientific">Butyrivibrio proteoclasticus</name>
    <dbReference type="NCBI Taxonomy" id="43305"/>
    <lineage>
        <taxon>Bacteria</taxon>
        <taxon>Bacillati</taxon>
        <taxon>Bacillota</taxon>
        <taxon>Clostridia</taxon>
        <taxon>Lachnospirales</taxon>
        <taxon>Lachnospiraceae</taxon>
        <taxon>Butyrivibrio</taxon>
    </lineage>
</organism>
<dbReference type="Proteomes" id="UP000182624">
    <property type="component" value="Unassembled WGS sequence"/>
</dbReference>
<reference evidence="2" key="1">
    <citation type="submission" date="2016-10" db="EMBL/GenBank/DDBJ databases">
        <authorList>
            <person name="Varghese N."/>
            <person name="Submissions S."/>
        </authorList>
    </citation>
    <scope>NUCLEOTIDE SEQUENCE [LARGE SCALE GENOMIC DNA]</scope>
    <source>
        <strain evidence="2">P18</strain>
    </source>
</reference>
<dbReference type="RefSeq" id="WP_177201753.1">
    <property type="nucleotide sequence ID" value="NZ_FOXO01000057.1"/>
</dbReference>
<evidence type="ECO:0000313" key="2">
    <source>
        <dbReference type="Proteomes" id="UP000182624"/>
    </source>
</evidence>
<gene>
    <name evidence="1" type="ORF">SAMN04487928_1575</name>
</gene>
<dbReference type="EMBL" id="FOXO01000057">
    <property type="protein sequence ID" value="SFQ47660.1"/>
    <property type="molecule type" value="Genomic_DNA"/>
</dbReference>
<sequence>MKRVYSFYCNIMDKLVESLRLHEENLKIIDLKYYKCQRRKKKLISFFFGR</sequence>
<evidence type="ECO:0000313" key="1">
    <source>
        <dbReference type="EMBL" id="SFQ47660.1"/>
    </source>
</evidence>
<keyword evidence="2" id="KW-1185">Reference proteome</keyword>